<comment type="catalytic activity">
    <reaction evidence="4">
        <text>(2E,4Z)-5-hydroxypenta-2,4-diene-1,2,5-tricarboxylate = (3E,5R)-5-carboxy-2-oxohept-3-enedioate</text>
        <dbReference type="Rhea" id="RHEA:18813"/>
        <dbReference type="ChEBI" id="CHEBI:47961"/>
        <dbReference type="ChEBI" id="CHEBI:87491"/>
        <dbReference type="EC" id="5.3.3.10"/>
    </reaction>
</comment>
<dbReference type="GO" id="GO:0008704">
    <property type="term" value="F:5-carboxymethyl-2-hydroxymuconate delta-isomerase activity"/>
    <property type="evidence" value="ECO:0007669"/>
    <property type="project" value="UniProtKB-EC"/>
</dbReference>
<keyword evidence="10" id="KW-1185">Reference proteome</keyword>
<dbReference type="GO" id="GO:0019752">
    <property type="term" value="P:carboxylic acid metabolic process"/>
    <property type="evidence" value="ECO:0007669"/>
    <property type="project" value="UniProtKB-ARBA"/>
</dbReference>
<dbReference type="PANTHER" id="PTHR11820">
    <property type="entry name" value="ACYLPYRUVASE"/>
    <property type="match status" value="1"/>
</dbReference>
<proteinExistence type="inferred from homology"/>
<evidence type="ECO:0000256" key="1">
    <source>
        <dbReference type="ARBA" id="ARBA00010211"/>
    </source>
</evidence>
<dbReference type="EMBL" id="JAPTGG010000001">
    <property type="protein sequence ID" value="MCZ0863740.1"/>
    <property type="molecule type" value="Genomic_DNA"/>
</dbReference>
<dbReference type="RefSeq" id="WP_258329883.1">
    <property type="nucleotide sequence ID" value="NZ_JAPTGG010000001.1"/>
</dbReference>
<evidence type="ECO:0000256" key="6">
    <source>
        <dbReference type="ARBA" id="ARBA00060569"/>
    </source>
</evidence>
<dbReference type="Pfam" id="PF01557">
    <property type="entry name" value="FAA_hydrolase"/>
    <property type="match status" value="1"/>
</dbReference>
<evidence type="ECO:0000256" key="5">
    <source>
        <dbReference type="ARBA" id="ARBA00057150"/>
    </source>
</evidence>
<evidence type="ECO:0000256" key="4">
    <source>
        <dbReference type="ARBA" id="ARBA00052790"/>
    </source>
</evidence>
<evidence type="ECO:0000313" key="10">
    <source>
        <dbReference type="Proteomes" id="UP001069090"/>
    </source>
</evidence>
<dbReference type="GO" id="GO:0018773">
    <property type="term" value="F:acetylpyruvate hydrolase activity"/>
    <property type="evidence" value="ECO:0007669"/>
    <property type="project" value="TreeGrafter"/>
</dbReference>
<gene>
    <name evidence="9" type="ORF">O0V09_00925</name>
</gene>
<keyword evidence="2" id="KW-0479">Metal-binding</keyword>
<evidence type="ECO:0000259" key="8">
    <source>
        <dbReference type="Pfam" id="PF01557"/>
    </source>
</evidence>
<dbReference type="AlphaFoldDB" id="A0A9J6RH00"/>
<evidence type="ECO:0000256" key="3">
    <source>
        <dbReference type="ARBA" id="ARBA00051258"/>
    </source>
</evidence>
<dbReference type="GO" id="GO:0046872">
    <property type="term" value="F:metal ion binding"/>
    <property type="evidence" value="ECO:0007669"/>
    <property type="project" value="UniProtKB-KW"/>
</dbReference>
<comment type="pathway">
    <text evidence="7">Aromatic compound metabolism; 4-hydroxyphenylacetate degradation; pyruvate and succinate semialdehyde from 4-hydroxyphenylacetate: step 5/7.</text>
</comment>
<name>A0A9J6RH00_9GAMM</name>
<feature type="domain" description="Fumarylacetoacetase-like C-terminal" evidence="8">
    <location>
        <begin position="85"/>
        <end position="295"/>
    </location>
</feature>
<organism evidence="9 10">
    <name type="scientific">Dasania phycosphaerae</name>
    <dbReference type="NCBI Taxonomy" id="2950436"/>
    <lineage>
        <taxon>Bacteria</taxon>
        <taxon>Pseudomonadati</taxon>
        <taxon>Pseudomonadota</taxon>
        <taxon>Gammaproteobacteria</taxon>
        <taxon>Cellvibrionales</taxon>
        <taxon>Spongiibacteraceae</taxon>
        <taxon>Dasania</taxon>
    </lineage>
</organism>
<dbReference type="Proteomes" id="UP001069090">
    <property type="component" value="Unassembled WGS sequence"/>
</dbReference>
<comment type="pathway">
    <text evidence="6">Aromatic compound metabolism; 4-hydroxyphenylacetate degradation; pyruvate and succinate semialdehyde from 4-hydroxyphenylacetate: step 4/7.</text>
</comment>
<dbReference type="InterPro" id="IPR036663">
    <property type="entry name" value="Fumarylacetoacetase_C_sf"/>
</dbReference>
<dbReference type="Gene3D" id="3.90.850.10">
    <property type="entry name" value="Fumarylacetoacetase-like, C-terminal domain"/>
    <property type="match status" value="1"/>
</dbReference>
<dbReference type="FunFam" id="3.90.850.10:FF:000002">
    <property type="entry name" value="2-hydroxyhepta-2,4-diene-1,7-dioate isomerase"/>
    <property type="match status" value="1"/>
</dbReference>
<dbReference type="SUPFAM" id="SSF56529">
    <property type="entry name" value="FAH"/>
    <property type="match status" value="1"/>
</dbReference>
<dbReference type="InterPro" id="IPR011234">
    <property type="entry name" value="Fumarylacetoacetase-like_C"/>
</dbReference>
<evidence type="ECO:0000313" key="9">
    <source>
        <dbReference type="EMBL" id="MCZ0863740.1"/>
    </source>
</evidence>
<comment type="function">
    <text evidence="5">Decarboxylates OPET (5-oxo-pent-3-ene-1,2,5-tricarboxylic acid) into HHDD (2-hydroxy-hept-2,4-diene-1,7-dioate) and isomerizes it to OHED (2-oxo-hept-3-ene-1,7-dioate).</text>
</comment>
<reference evidence="9 10" key="1">
    <citation type="submission" date="2022-12" db="EMBL/GenBank/DDBJ databases">
        <title>Dasania phycosphaerae sp. nov., isolated from particulate material of the south coast of Korea.</title>
        <authorList>
            <person name="Jiang Y."/>
        </authorList>
    </citation>
    <scope>NUCLEOTIDE SEQUENCE [LARGE SCALE GENOMIC DNA]</scope>
    <source>
        <strain evidence="9 10">GY-19</strain>
    </source>
</reference>
<protein>
    <submittedName>
        <fullName evidence="9">Fumarylacetoacetate hydrolase family protein</fullName>
    </submittedName>
</protein>
<comment type="similarity">
    <text evidence="1">Belongs to the FAH family.</text>
</comment>
<comment type="catalytic activity">
    <reaction evidence="3">
        <text>(3E,5R)-5-carboxy-2-oxohept-3-enedioate + H(+) = (4Z)-2-oxohept-4-enedioate + CO2</text>
        <dbReference type="Rhea" id="RHEA:14397"/>
        <dbReference type="ChEBI" id="CHEBI:15378"/>
        <dbReference type="ChEBI" id="CHEBI:16526"/>
        <dbReference type="ChEBI" id="CHEBI:87491"/>
        <dbReference type="ChEBI" id="CHEBI:87507"/>
        <dbReference type="EC" id="4.1.1.68"/>
    </reaction>
</comment>
<dbReference type="GO" id="GO:0018800">
    <property type="term" value="F:5-oxopent-3-ene-1,2,5-tricarboxylate decarboxylase activity"/>
    <property type="evidence" value="ECO:0007669"/>
    <property type="project" value="UniProtKB-EC"/>
</dbReference>
<accession>A0A9J6RH00</accession>
<keyword evidence="9" id="KW-0378">Hydrolase</keyword>
<evidence type="ECO:0000256" key="7">
    <source>
        <dbReference type="ARBA" id="ARBA00060680"/>
    </source>
</evidence>
<comment type="caution">
    <text evidence="9">The sequence shown here is derived from an EMBL/GenBank/DDBJ whole genome shotgun (WGS) entry which is preliminary data.</text>
</comment>
<sequence>MKFVSLAQGQLAALVGEQVVDIAAAAEYLQRQLPASTLSQLVALDDEHAAAVWDIATAAAAENIACQPYESATLIAPIANPARNIMCLGKNYLGHLQEVAQKMKTSAAVPESPIIFTKAPSCVIGPGDTIPASEQYTQKLDYEAELAIIIGRGGRDIKAQDAWQHVFGYTAFNDVTARDLQKNHKQFFKAKSLDGFGPMGPVVVHRSAMPSAEQLAVKCTINGELRQQATLDHLIFDIPAIIECLSAGMTLQPGDIIATGTPEGVGMGFTPPRYLKAGDEVVVEVTGVKPLVNRVA</sequence>
<dbReference type="PANTHER" id="PTHR11820:SF7">
    <property type="entry name" value="ACYLPYRUVASE FAHD1, MITOCHONDRIAL"/>
    <property type="match status" value="1"/>
</dbReference>
<evidence type="ECO:0000256" key="2">
    <source>
        <dbReference type="ARBA" id="ARBA00022723"/>
    </source>
</evidence>